<evidence type="ECO:0000256" key="6">
    <source>
        <dbReference type="ARBA" id="ARBA00022989"/>
    </source>
</evidence>
<dbReference type="PANTHER" id="PTHR30576:SF4">
    <property type="entry name" value="UNDECAPRENYL-PHOSPHATE GALACTOSE PHOSPHOTRANSFERASE"/>
    <property type="match status" value="1"/>
</dbReference>
<dbReference type="PATRIC" id="fig|81857.3.peg.1358"/>
<dbReference type="GO" id="GO:0016780">
    <property type="term" value="F:phosphotransferase activity, for other substituted phosphate groups"/>
    <property type="evidence" value="ECO:0007669"/>
    <property type="project" value="TreeGrafter"/>
</dbReference>
<keyword evidence="10" id="KW-0328">Glycosyltransferase</keyword>
<evidence type="ECO:0000256" key="3">
    <source>
        <dbReference type="ARBA" id="ARBA00022475"/>
    </source>
</evidence>
<feature type="transmembrane region" description="Helical" evidence="8">
    <location>
        <begin position="6"/>
        <end position="25"/>
    </location>
</feature>
<dbReference type="Proteomes" id="UP000051751">
    <property type="component" value="Unassembled WGS sequence"/>
</dbReference>
<evidence type="ECO:0000256" key="5">
    <source>
        <dbReference type="ARBA" id="ARBA00022692"/>
    </source>
</evidence>
<keyword evidence="3" id="KW-1003">Cell membrane</keyword>
<dbReference type="AlphaFoldDB" id="A0A0R2FJ99"/>
<evidence type="ECO:0000256" key="2">
    <source>
        <dbReference type="ARBA" id="ARBA00006464"/>
    </source>
</evidence>
<protein>
    <submittedName>
        <fullName evidence="10">Galactosyltransferase</fullName>
    </submittedName>
</protein>
<reference evidence="10 11" key="1">
    <citation type="journal article" date="2015" name="Genome Announc.">
        <title>Expanding the biotechnology potential of lactobacilli through comparative genomics of 213 strains and associated genera.</title>
        <authorList>
            <person name="Sun Z."/>
            <person name="Harris H.M."/>
            <person name="McCann A."/>
            <person name="Guo C."/>
            <person name="Argimon S."/>
            <person name="Zhang W."/>
            <person name="Yang X."/>
            <person name="Jeffery I.B."/>
            <person name="Cooney J.C."/>
            <person name="Kagawa T.F."/>
            <person name="Liu W."/>
            <person name="Song Y."/>
            <person name="Salvetti E."/>
            <person name="Wrobel A."/>
            <person name="Rasinkangas P."/>
            <person name="Parkhill J."/>
            <person name="Rea M.C."/>
            <person name="O'Sullivan O."/>
            <person name="Ritari J."/>
            <person name="Douillard F.P."/>
            <person name="Paul Ross R."/>
            <person name="Yang R."/>
            <person name="Briner A.E."/>
            <person name="Felis G.E."/>
            <person name="de Vos W.M."/>
            <person name="Barrangou R."/>
            <person name="Klaenhammer T.R."/>
            <person name="Caufield P.W."/>
            <person name="Cui Y."/>
            <person name="Zhang H."/>
            <person name="O'Toole P.W."/>
        </authorList>
    </citation>
    <scope>NUCLEOTIDE SEQUENCE [LARGE SCALE GENOMIC DNA]</scope>
    <source>
        <strain evidence="10 11">ATCC BAA-66</strain>
    </source>
</reference>
<keyword evidence="5 8" id="KW-0812">Transmembrane</keyword>
<comment type="similarity">
    <text evidence="2">Belongs to the bacterial sugar transferase family.</text>
</comment>
<dbReference type="InterPro" id="IPR003362">
    <property type="entry name" value="Bact_transf"/>
</dbReference>
<comment type="subcellular location">
    <subcellularLocation>
        <location evidence="1">Cell membrane</location>
    </subcellularLocation>
</comment>
<dbReference type="GO" id="GO:0016757">
    <property type="term" value="F:glycosyltransferase activity"/>
    <property type="evidence" value="ECO:0007669"/>
    <property type="project" value="UniProtKB-KW"/>
</dbReference>
<keyword evidence="7 8" id="KW-0472">Membrane</keyword>
<keyword evidence="4 10" id="KW-0808">Transferase</keyword>
<accession>A0A0R2FJ99</accession>
<evidence type="ECO:0000256" key="4">
    <source>
        <dbReference type="ARBA" id="ARBA00022679"/>
    </source>
</evidence>
<gene>
    <name evidence="10" type="ORF">IV38_GL001349</name>
</gene>
<comment type="caution">
    <text evidence="10">The sequence shown here is derived from an EMBL/GenBank/DDBJ whole genome shotgun (WGS) entry which is preliminary data.</text>
</comment>
<organism evidence="10 11">
    <name type="scientific">Lactobacillus selangorensis</name>
    <dbReference type="NCBI Taxonomy" id="81857"/>
    <lineage>
        <taxon>Bacteria</taxon>
        <taxon>Bacillati</taxon>
        <taxon>Bacillota</taxon>
        <taxon>Bacilli</taxon>
        <taxon>Lactobacillales</taxon>
        <taxon>Lactobacillaceae</taxon>
        <taxon>Lactobacillus</taxon>
    </lineage>
</organism>
<sequence length="193" mass="22339">MILSALALLFLSPFFLVMFGIYHVGDNKGPMFFKQKRIGQYGKPFYIYKFRSMVVGADKKLRANPRLFKKYVDNNYKLPPDEDPRVTKFGSFIRKYSIDELPQFINILKGDMALIGPRPVVQVELKEYGNKVGKLLAVKPGAMGYWQASGRSNIEYPERCDVELYYVDHASLWFDTKIFFKNIISIFKTDGAY</sequence>
<evidence type="ECO:0000259" key="9">
    <source>
        <dbReference type="Pfam" id="PF02397"/>
    </source>
</evidence>
<evidence type="ECO:0000313" key="10">
    <source>
        <dbReference type="EMBL" id="KRN28350.1"/>
    </source>
</evidence>
<dbReference type="GO" id="GO:0005886">
    <property type="term" value="C:plasma membrane"/>
    <property type="evidence" value="ECO:0007669"/>
    <property type="project" value="UniProtKB-SubCell"/>
</dbReference>
<evidence type="ECO:0000256" key="7">
    <source>
        <dbReference type="ARBA" id="ARBA00023136"/>
    </source>
</evidence>
<name>A0A0R2FJ99_9LACO</name>
<evidence type="ECO:0000256" key="1">
    <source>
        <dbReference type="ARBA" id="ARBA00004236"/>
    </source>
</evidence>
<dbReference type="EMBL" id="JQAT01000003">
    <property type="protein sequence ID" value="KRN28350.1"/>
    <property type="molecule type" value="Genomic_DNA"/>
</dbReference>
<keyword evidence="6 8" id="KW-1133">Transmembrane helix</keyword>
<evidence type="ECO:0000256" key="8">
    <source>
        <dbReference type="SAM" id="Phobius"/>
    </source>
</evidence>
<dbReference type="Pfam" id="PF02397">
    <property type="entry name" value="Bac_transf"/>
    <property type="match status" value="1"/>
</dbReference>
<evidence type="ECO:0000313" key="11">
    <source>
        <dbReference type="Proteomes" id="UP000051751"/>
    </source>
</evidence>
<dbReference type="PANTHER" id="PTHR30576">
    <property type="entry name" value="COLANIC BIOSYNTHESIS UDP-GLUCOSE LIPID CARRIER TRANSFERASE"/>
    <property type="match status" value="1"/>
</dbReference>
<feature type="domain" description="Bacterial sugar transferase" evidence="9">
    <location>
        <begin position="2"/>
        <end position="187"/>
    </location>
</feature>
<proteinExistence type="inferred from homology"/>